<protein>
    <submittedName>
        <fullName evidence="1">Uncharacterized protein</fullName>
    </submittedName>
</protein>
<reference evidence="1" key="1">
    <citation type="journal article" date="2015" name="Nature">
        <title>Complex archaea that bridge the gap between prokaryotes and eukaryotes.</title>
        <authorList>
            <person name="Spang A."/>
            <person name="Saw J.H."/>
            <person name="Jorgensen S.L."/>
            <person name="Zaremba-Niedzwiedzka K."/>
            <person name="Martijn J."/>
            <person name="Lind A.E."/>
            <person name="van Eijk R."/>
            <person name="Schleper C."/>
            <person name="Guy L."/>
            <person name="Ettema T.J."/>
        </authorList>
    </citation>
    <scope>NUCLEOTIDE SEQUENCE</scope>
</reference>
<gene>
    <name evidence="1" type="ORF">LCGC14_0225380</name>
</gene>
<evidence type="ECO:0000313" key="1">
    <source>
        <dbReference type="EMBL" id="KKN90954.1"/>
    </source>
</evidence>
<dbReference type="AlphaFoldDB" id="A0A0F9UH20"/>
<sequence>MRLISAYAPPTFTKPVLLLSTAVHTHNITGKIDENETAIYFIEALNVNHALNRFDFTDGGWKAIKYHKSQRKAVKYHTKLTAKLCRSNKTHYEFYLVLLHLYGDK</sequence>
<organism evidence="1">
    <name type="scientific">marine sediment metagenome</name>
    <dbReference type="NCBI Taxonomy" id="412755"/>
    <lineage>
        <taxon>unclassified sequences</taxon>
        <taxon>metagenomes</taxon>
        <taxon>ecological metagenomes</taxon>
    </lineage>
</organism>
<accession>A0A0F9UH20</accession>
<name>A0A0F9UH20_9ZZZZ</name>
<dbReference type="EMBL" id="LAZR01000107">
    <property type="protein sequence ID" value="KKN90954.1"/>
    <property type="molecule type" value="Genomic_DNA"/>
</dbReference>
<comment type="caution">
    <text evidence="1">The sequence shown here is derived from an EMBL/GenBank/DDBJ whole genome shotgun (WGS) entry which is preliminary data.</text>
</comment>
<proteinExistence type="predicted"/>